<keyword evidence="1" id="KW-0812">Transmembrane</keyword>
<name>C8ZF08_YEAS8</name>
<proteinExistence type="predicted"/>
<dbReference type="AlphaFoldDB" id="C8ZF08"/>
<feature type="transmembrane region" description="Helical" evidence="1">
    <location>
        <begin position="15"/>
        <end position="35"/>
    </location>
</feature>
<reference evidence="2 3" key="1">
    <citation type="journal article" date="2009" name="Proc. Natl. Acad. Sci. U.S.A.">
        <title>Eukaryote-to-eukaryote gene transfer events revealed by the genome sequence of the wine yeast Saccharomyces cerevisiae EC1118.</title>
        <authorList>
            <person name="Novo M."/>
            <person name="Bigey F."/>
            <person name="Beyne E."/>
            <person name="Galeote V."/>
            <person name="Gavory F."/>
            <person name="Mallet S."/>
            <person name="Cambot B."/>
            <person name="Legras J.L."/>
            <person name="Wincker P."/>
            <person name="Casaregola S."/>
            <person name="Dequin S."/>
        </authorList>
    </citation>
    <scope>NUCLEOTIDE SEQUENCE [LARGE SCALE GENOMIC DNA]</scope>
    <source>
        <strain evidence="3">Lalvin EC1118 / Prise de mousse</strain>
    </source>
</reference>
<accession>C8ZF08</accession>
<keyword evidence="1" id="KW-1133">Transmembrane helix</keyword>
<organism evidence="2 3">
    <name type="scientific">Saccharomyces cerevisiae (strain Lalvin EC1118 / Prise de mousse)</name>
    <name type="common">Baker's yeast</name>
    <dbReference type="NCBI Taxonomy" id="643680"/>
    <lineage>
        <taxon>Eukaryota</taxon>
        <taxon>Fungi</taxon>
        <taxon>Dikarya</taxon>
        <taxon>Ascomycota</taxon>
        <taxon>Saccharomycotina</taxon>
        <taxon>Saccharomycetes</taxon>
        <taxon>Saccharomycetales</taxon>
        <taxon>Saccharomycetaceae</taxon>
        <taxon>Saccharomyces</taxon>
    </lineage>
</organism>
<protein>
    <submittedName>
        <fullName evidence="2">Yim2p</fullName>
    </submittedName>
</protein>
<dbReference type="HOGENOM" id="CLU_1788336_0_0_1"/>
<dbReference type="EMBL" id="FN393082">
    <property type="protein sequence ID" value="CAY81974.1"/>
    <property type="molecule type" value="Genomic_DNA"/>
</dbReference>
<dbReference type="Proteomes" id="UP000000286">
    <property type="component" value="Chromosome XIII"/>
</dbReference>
<evidence type="ECO:0000256" key="1">
    <source>
        <dbReference type="SAM" id="Phobius"/>
    </source>
</evidence>
<evidence type="ECO:0000313" key="2">
    <source>
        <dbReference type="EMBL" id="CAY81974.1"/>
    </source>
</evidence>
<sequence length="145" mass="16886">MGSVPTVIPGIVHCWMIHCLIGPFLFAIIYWSIFIEGMLFPQKYLDCQSVINLLCGSNQQKRIFKEKLRIYQVHIQEKIGCSEFNTLLLIYQLGSRHKINRQINDLLCNLCSKNHMIYAIICRNHYLLFFSFVLSATIFLRGSLL</sequence>
<feature type="transmembrane region" description="Helical" evidence="1">
    <location>
        <begin position="126"/>
        <end position="144"/>
    </location>
</feature>
<evidence type="ECO:0000313" key="3">
    <source>
        <dbReference type="Proteomes" id="UP000000286"/>
    </source>
</evidence>
<gene>
    <name evidence="2" type="ORF">EC1118_1M3_3323g</name>
</gene>
<keyword evidence="1" id="KW-0472">Membrane</keyword>